<accession>A0A4P6P0L8</accession>
<evidence type="ECO:0000313" key="1">
    <source>
        <dbReference type="EMBL" id="QBG34461.1"/>
    </source>
</evidence>
<protein>
    <submittedName>
        <fullName evidence="1">DUF1415 domain-containing protein</fullName>
    </submittedName>
</protein>
<keyword evidence="2" id="KW-1185">Reference proteome</keyword>
<dbReference type="Proteomes" id="UP000290244">
    <property type="component" value="Chromosome"/>
</dbReference>
<organism evidence="1 2">
    <name type="scientific">Litorilituus sediminis</name>
    <dbReference type="NCBI Taxonomy" id="718192"/>
    <lineage>
        <taxon>Bacteria</taxon>
        <taxon>Pseudomonadati</taxon>
        <taxon>Pseudomonadota</taxon>
        <taxon>Gammaproteobacteria</taxon>
        <taxon>Alteromonadales</taxon>
        <taxon>Colwelliaceae</taxon>
        <taxon>Litorilituus</taxon>
    </lineage>
</organism>
<dbReference type="Pfam" id="PF07209">
    <property type="entry name" value="DUF1415"/>
    <property type="match status" value="1"/>
</dbReference>
<gene>
    <name evidence="1" type="ORF">EMK97_01270</name>
</gene>
<sequence length="185" mass="21304">MHSEENNVVAATKAWLQQIIIGLNFCPFAKKEFVNNTICYHVSSHKKQKAALLEFVEQCQLLADDNSIETTLLIYQDGFRDFNSYLDLVDNANDLLIAQGFEGVFQLASMHPEYCFADEDFDDASNYTNRSPYPIIHIIREESMARVLSVYKNPEEIPENNIALAQQKGSEYFKRILENIHHKHS</sequence>
<reference evidence="1 2" key="1">
    <citation type="submission" date="2018-12" db="EMBL/GenBank/DDBJ databases">
        <title>Complete genome of Litorilituus sediminis.</title>
        <authorList>
            <person name="Liu A."/>
            <person name="Rong J."/>
        </authorList>
    </citation>
    <scope>NUCLEOTIDE SEQUENCE [LARGE SCALE GENOMIC DNA]</scope>
    <source>
        <strain evidence="1 2">JCM 17549</strain>
    </source>
</reference>
<dbReference type="RefSeq" id="WP_130598689.1">
    <property type="nucleotide sequence ID" value="NZ_CP034759.1"/>
</dbReference>
<proteinExistence type="predicted"/>
<name>A0A4P6P0L8_9GAMM</name>
<dbReference type="AlphaFoldDB" id="A0A4P6P0L8"/>
<dbReference type="KEGG" id="lsd:EMK97_01270"/>
<evidence type="ECO:0000313" key="2">
    <source>
        <dbReference type="Proteomes" id="UP000290244"/>
    </source>
</evidence>
<dbReference type="InterPro" id="IPR009858">
    <property type="entry name" value="DUF1415"/>
</dbReference>
<dbReference type="EMBL" id="CP034759">
    <property type="protein sequence ID" value="QBG34461.1"/>
    <property type="molecule type" value="Genomic_DNA"/>
</dbReference>
<dbReference type="OrthoDB" id="277390at2"/>